<reference evidence="2" key="1">
    <citation type="journal article" date="2020" name="Stud. Mycol.">
        <title>101 Dothideomycetes genomes: a test case for predicting lifestyles and emergence of pathogens.</title>
        <authorList>
            <person name="Haridas S."/>
            <person name="Albert R."/>
            <person name="Binder M."/>
            <person name="Bloem J."/>
            <person name="Labutti K."/>
            <person name="Salamov A."/>
            <person name="Andreopoulos B."/>
            <person name="Baker S."/>
            <person name="Barry K."/>
            <person name="Bills G."/>
            <person name="Bluhm B."/>
            <person name="Cannon C."/>
            <person name="Castanera R."/>
            <person name="Culley D."/>
            <person name="Daum C."/>
            <person name="Ezra D."/>
            <person name="Gonzalez J."/>
            <person name="Henrissat B."/>
            <person name="Kuo A."/>
            <person name="Liang C."/>
            <person name="Lipzen A."/>
            <person name="Lutzoni F."/>
            <person name="Magnuson J."/>
            <person name="Mondo S."/>
            <person name="Nolan M."/>
            <person name="Ohm R."/>
            <person name="Pangilinan J."/>
            <person name="Park H.-J."/>
            <person name="Ramirez L."/>
            <person name="Alfaro M."/>
            <person name="Sun H."/>
            <person name="Tritt A."/>
            <person name="Yoshinaga Y."/>
            <person name="Zwiers L.-H."/>
            <person name="Turgeon B."/>
            <person name="Goodwin S."/>
            <person name="Spatafora J."/>
            <person name="Crous P."/>
            <person name="Grigoriev I."/>
        </authorList>
    </citation>
    <scope>NUCLEOTIDE SEQUENCE</scope>
    <source>
        <strain evidence="2">CBS 207.26</strain>
    </source>
</reference>
<feature type="transmembrane region" description="Helical" evidence="1">
    <location>
        <begin position="178"/>
        <end position="203"/>
    </location>
</feature>
<keyword evidence="1" id="KW-0472">Membrane</keyword>
<sequence>MADHASRTPPSPCIIVGNSDFYGLGIRLGAYLQWFTSILAYNCSIIEASSMRGVNTCFQLATVAGLIGITVQHRQDVHAIDVFLLIMLALGASCDYCTRPSPKAADRSEAEMRGSWWIEAVGSNSVTDLVRMSVAAAVCAYGAWFTFKGIDGLKRRSCGDHGFIFIFAKVRLDGNYRVFIKFVFVVGLVLFSIVVLISAYLIYGRYLLLWRRWWDPDNRESQVENETECVRPSKAKVVIAMTAFVFFIVTIEVTLIWSDVQEVHFCNSFSQLFPLIIGVSNMLRLLYKLGIDIWRGKLRFT</sequence>
<evidence type="ECO:0000313" key="2">
    <source>
        <dbReference type="EMBL" id="KAF2195034.1"/>
    </source>
</evidence>
<organism evidence="2 3">
    <name type="scientific">Zopfia rhizophila CBS 207.26</name>
    <dbReference type="NCBI Taxonomy" id="1314779"/>
    <lineage>
        <taxon>Eukaryota</taxon>
        <taxon>Fungi</taxon>
        <taxon>Dikarya</taxon>
        <taxon>Ascomycota</taxon>
        <taxon>Pezizomycotina</taxon>
        <taxon>Dothideomycetes</taxon>
        <taxon>Dothideomycetes incertae sedis</taxon>
        <taxon>Zopfiaceae</taxon>
        <taxon>Zopfia</taxon>
    </lineage>
</organism>
<dbReference type="AlphaFoldDB" id="A0A6A6ETY6"/>
<dbReference type="OrthoDB" id="3945378at2759"/>
<dbReference type="Proteomes" id="UP000800200">
    <property type="component" value="Unassembled WGS sequence"/>
</dbReference>
<protein>
    <submittedName>
        <fullName evidence="2">Uncharacterized protein</fullName>
    </submittedName>
</protein>
<name>A0A6A6ETY6_9PEZI</name>
<proteinExistence type="predicted"/>
<evidence type="ECO:0000313" key="3">
    <source>
        <dbReference type="Proteomes" id="UP000800200"/>
    </source>
</evidence>
<keyword evidence="1" id="KW-1133">Transmembrane helix</keyword>
<feature type="transmembrane region" description="Helical" evidence="1">
    <location>
        <begin position="269"/>
        <end position="287"/>
    </location>
</feature>
<dbReference type="EMBL" id="ML994610">
    <property type="protein sequence ID" value="KAF2195034.1"/>
    <property type="molecule type" value="Genomic_DNA"/>
</dbReference>
<gene>
    <name evidence="2" type="ORF">K469DRAFT_648594</name>
</gene>
<keyword evidence="3" id="KW-1185">Reference proteome</keyword>
<feature type="transmembrane region" description="Helical" evidence="1">
    <location>
        <begin position="237"/>
        <end position="257"/>
    </location>
</feature>
<evidence type="ECO:0000256" key="1">
    <source>
        <dbReference type="SAM" id="Phobius"/>
    </source>
</evidence>
<accession>A0A6A6ETY6</accession>
<keyword evidence="1" id="KW-0812">Transmembrane</keyword>